<dbReference type="InterPro" id="IPR036388">
    <property type="entry name" value="WH-like_DNA-bd_sf"/>
</dbReference>
<keyword evidence="2" id="KW-0805">Transcription regulation</keyword>
<sequence length="172" mass="19426">MDVRDELMEHLPRLRRYARALVHNRELADDLVQDTLERALRHAGQYHSGSDLRAWLFTIMHNAFANQMRRAALRGAHVPIDDDTVPDADLRISPGHSGALEMRDLDYALQRLPAEQREVVLMVGLESMSYAEVALALGVPIGTVMSRLSRGRERLRLLMAGAKPEAKLKVVR</sequence>
<evidence type="ECO:0000256" key="2">
    <source>
        <dbReference type="ARBA" id="ARBA00023015"/>
    </source>
</evidence>
<feature type="domain" description="PhyR sigma2" evidence="6">
    <location>
        <begin position="8"/>
        <end position="61"/>
    </location>
</feature>
<dbReference type="InterPro" id="IPR053866">
    <property type="entry name" value="PhyR_sigma2"/>
</dbReference>
<proteinExistence type="inferred from homology"/>
<comment type="similarity">
    <text evidence="1">Belongs to the sigma-70 factor family. ECF subfamily.</text>
</comment>
<comment type="caution">
    <text evidence="7">The sequence shown here is derived from an EMBL/GenBank/DDBJ whole genome shotgun (WGS) entry which is preliminary data.</text>
</comment>
<dbReference type="Gene3D" id="1.10.1740.10">
    <property type="match status" value="1"/>
</dbReference>
<keyword evidence="8" id="KW-1185">Reference proteome</keyword>
<reference evidence="7 8" key="1">
    <citation type="submission" date="2019-07" db="EMBL/GenBank/DDBJ databases">
        <title>Genome sequencing of lignin-degrading bacterial isolates.</title>
        <authorList>
            <person name="Gladden J."/>
        </authorList>
    </citation>
    <scope>NUCLEOTIDE SEQUENCE [LARGE SCALE GENOMIC DNA]</scope>
    <source>
        <strain evidence="7 8">J11</strain>
    </source>
</reference>
<keyword evidence="3" id="KW-0731">Sigma factor</keyword>
<protein>
    <submittedName>
        <fullName evidence="7">RNA polymerase sigma-70 factor (ECF subfamily)</fullName>
    </submittedName>
</protein>
<dbReference type="PANTHER" id="PTHR43133">
    <property type="entry name" value="RNA POLYMERASE ECF-TYPE SIGMA FACTO"/>
    <property type="match status" value="1"/>
</dbReference>
<evidence type="ECO:0000256" key="3">
    <source>
        <dbReference type="ARBA" id="ARBA00023082"/>
    </source>
</evidence>
<evidence type="ECO:0000259" key="5">
    <source>
        <dbReference type="Pfam" id="PF08281"/>
    </source>
</evidence>
<dbReference type="OrthoDB" id="9797134at2"/>
<dbReference type="InterPro" id="IPR013249">
    <property type="entry name" value="RNA_pol_sigma70_r4_t2"/>
</dbReference>
<dbReference type="CDD" id="cd06171">
    <property type="entry name" value="Sigma70_r4"/>
    <property type="match status" value="1"/>
</dbReference>
<dbReference type="GO" id="GO:0006352">
    <property type="term" value="P:DNA-templated transcription initiation"/>
    <property type="evidence" value="ECO:0007669"/>
    <property type="project" value="InterPro"/>
</dbReference>
<dbReference type="InterPro" id="IPR039425">
    <property type="entry name" value="RNA_pol_sigma-70-like"/>
</dbReference>
<keyword evidence="4" id="KW-0804">Transcription</keyword>
<dbReference type="InterPro" id="IPR013325">
    <property type="entry name" value="RNA_pol_sigma_r2"/>
</dbReference>
<dbReference type="GO" id="GO:0003677">
    <property type="term" value="F:DNA binding"/>
    <property type="evidence" value="ECO:0007669"/>
    <property type="project" value="InterPro"/>
</dbReference>
<gene>
    <name evidence="7" type="ORF">L602_000300000960</name>
</gene>
<dbReference type="AlphaFoldDB" id="A0A562BFI5"/>
<evidence type="ECO:0000259" key="6">
    <source>
        <dbReference type="Pfam" id="PF22029"/>
    </source>
</evidence>
<dbReference type="Pfam" id="PF08281">
    <property type="entry name" value="Sigma70_r4_2"/>
    <property type="match status" value="1"/>
</dbReference>
<dbReference type="GO" id="GO:0016987">
    <property type="term" value="F:sigma factor activity"/>
    <property type="evidence" value="ECO:0007669"/>
    <property type="project" value="UniProtKB-KW"/>
</dbReference>
<dbReference type="NCBIfam" id="TIGR02937">
    <property type="entry name" value="sigma70-ECF"/>
    <property type="match status" value="1"/>
</dbReference>
<dbReference type="SUPFAM" id="SSF88659">
    <property type="entry name" value="Sigma3 and sigma4 domains of RNA polymerase sigma factors"/>
    <property type="match status" value="1"/>
</dbReference>
<organism evidence="7 8">
    <name type="scientific">Cupriavidus gilardii J11</name>
    <dbReference type="NCBI Taxonomy" id="936133"/>
    <lineage>
        <taxon>Bacteria</taxon>
        <taxon>Pseudomonadati</taxon>
        <taxon>Pseudomonadota</taxon>
        <taxon>Betaproteobacteria</taxon>
        <taxon>Burkholderiales</taxon>
        <taxon>Burkholderiaceae</taxon>
        <taxon>Cupriavidus</taxon>
    </lineage>
</organism>
<dbReference type="Proteomes" id="UP000318141">
    <property type="component" value="Unassembled WGS sequence"/>
</dbReference>
<dbReference type="EMBL" id="VLJN01000023">
    <property type="protein sequence ID" value="TWG83881.1"/>
    <property type="molecule type" value="Genomic_DNA"/>
</dbReference>
<evidence type="ECO:0000313" key="7">
    <source>
        <dbReference type="EMBL" id="TWG83881.1"/>
    </source>
</evidence>
<dbReference type="InterPro" id="IPR014284">
    <property type="entry name" value="RNA_pol_sigma-70_dom"/>
</dbReference>
<dbReference type="Gene3D" id="1.10.10.10">
    <property type="entry name" value="Winged helix-like DNA-binding domain superfamily/Winged helix DNA-binding domain"/>
    <property type="match status" value="1"/>
</dbReference>
<name>A0A562BFI5_9BURK</name>
<evidence type="ECO:0000256" key="1">
    <source>
        <dbReference type="ARBA" id="ARBA00010641"/>
    </source>
</evidence>
<evidence type="ECO:0000256" key="4">
    <source>
        <dbReference type="ARBA" id="ARBA00023163"/>
    </source>
</evidence>
<dbReference type="Pfam" id="PF22029">
    <property type="entry name" value="PhyR_sigma2"/>
    <property type="match status" value="1"/>
</dbReference>
<dbReference type="PANTHER" id="PTHR43133:SF25">
    <property type="entry name" value="RNA POLYMERASE SIGMA FACTOR RFAY-RELATED"/>
    <property type="match status" value="1"/>
</dbReference>
<dbReference type="SUPFAM" id="SSF88946">
    <property type="entry name" value="Sigma2 domain of RNA polymerase sigma factors"/>
    <property type="match status" value="1"/>
</dbReference>
<feature type="domain" description="RNA polymerase sigma factor 70 region 4 type 2" evidence="5">
    <location>
        <begin position="103"/>
        <end position="155"/>
    </location>
</feature>
<accession>A0A562BFI5</accession>
<evidence type="ECO:0000313" key="8">
    <source>
        <dbReference type="Proteomes" id="UP000318141"/>
    </source>
</evidence>
<dbReference type="InterPro" id="IPR013324">
    <property type="entry name" value="RNA_pol_sigma_r3/r4-like"/>
</dbReference>